<accession>A0A8D8YXP6</accession>
<evidence type="ECO:0000259" key="3">
    <source>
        <dbReference type="PROSITE" id="PS51512"/>
    </source>
</evidence>
<feature type="domain" description="YjeF N-terminal" evidence="2">
    <location>
        <begin position="352"/>
        <end position="551"/>
    </location>
</feature>
<dbReference type="InterPro" id="IPR025609">
    <property type="entry name" value="Lsm14-like_N"/>
</dbReference>
<dbReference type="AlphaFoldDB" id="A0A8D8YXP6"/>
<dbReference type="GO" id="GO:0031087">
    <property type="term" value="P:deadenylation-independent decapping of nuclear-transcribed mRNA"/>
    <property type="evidence" value="ECO:0007669"/>
    <property type="project" value="TreeGrafter"/>
</dbReference>
<dbReference type="PROSITE" id="PS51385">
    <property type="entry name" value="YJEF_N"/>
    <property type="match status" value="1"/>
</dbReference>
<feature type="compositionally biased region" description="Polar residues" evidence="1">
    <location>
        <begin position="87"/>
        <end position="100"/>
    </location>
</feature>
<sequence>MADYIGYLVEIECSDNRTFKGIVSHVDQNNLSLINVHLNGKLYNVPEITLGPKDMKNLKILESPGHHAPPKTPSTSTVTPVKRKPSNTHTEYASEPSVTNNTMYNITEQVPASIMSNVYGASQQGNYAANPLAFKQTSNFVKRPGGGGISGTGSSGSGVGKFQFSDQFCNNKQNKKQLTLSAKKRHEFRNDECFNQIDKELLSIDFDFEENLKLFDKISDKSASGAAHKSKKQGQVSGYYEQGTSYAPSIGPGLDSDPSSSSVGVSVMCGSDATTKPDLVSQVDQRVPVGDSGRKKKKNYRHDENILQGDSLCNNANQEISILQQDVLDVNDPGYEYVTDTGLKLPCISVELKRKILTYAEDVGLGFERQNETMARAATEMTLQLIGGAHRLSGDNRHQWPRVVILAGPHRSGAIAVGAARALASHDINTLVFLTEPDVFTAPLAHELASHRLSGPGHKVTSNVQDLPTDNIDLIISGLSSYECDSYVRRDVINYILDQKVPILGLDPNKQGIGHNVSVKYSIISVLPISYSKCNGQLYLCNLALPNGVYKDLHIQYRSPFGAKFIIPLHRK</sequence>
<dbReference type="Gene3D" id="3.40.50.10260">
    <property type="entry name" value="YjeF N-terminal domain"/>
    <property type="match status" value="1"/>
</dbReference>
<organism evidence="4">
    <name type="scientific">Cacopsylla melanoneura</name>
    <dbReference type="NCBI Taxonomy" id="428564"/>
    <lineage>
        <taxon>Eukaryota</taxon>
        <taxon>Metazoa</taxon>
        <taxon>Ecdysozoa</taxon>
        <taxon>Arthropoda</taxon>
        <taxon>Hexapoda</taxon>
        <taxon>Insecta</taxon>
        <taxon>Pterygota</taxon>
        <taxon>Neoptera</taxon>
        <taxon>Paraneoptera</taxon>
        <taxon>Hemiptera</taxon>
        <taxon>Sternorrhyncha</taxon>
        <taxon>Psylloidea</taxon>
        <taxon>Psyllidae</taxon>
        <taxon>Psyllinae</taxon>
        <taxon>Cacopsylla</taxon>
    </lineage>
</organism>
<proteinExistence type="predicted"/>
<dbReference type="PROSITE" id="PS51512">
    <property type="entry name" value="DFDF"/>
    <property type="match status" value="1"/>
</dbReference>
<feature type="domain" description="DFDF" evidence="3">
    <location>
        <begin position="194"/>
        <end position="230"/>
    </location>
</feature>
<dbReference type="PANTHER" id="PTHR13612:SF0">
    <property type="entry name" value="ENHANCER OF MRNA-DECAPPING PROTEIN 3"/>
    <property type="match status" value="1"/>
</dbReference>
<dbReference type="PANTHER" id="PTHR13612">
    <property type="entry name" value="ENHANCER OF MRNA-DECAPPING PROTEIN 3"/>
    <property type="match status" value="1"/>
</dbReference>
<dbReference type="InterPro" id="IPR036652">
    <property type="entry name" value="YjeF_N_dom_sf"/>
</dbReference>
<reference evidence="4" key="1">
    <citation type="submission" date="2021-05" db="EMBL/GenBank/DDBJ databases">
        <authorList>
            <person name="Alioto T."/>
            <person name="Alioto T."/>
            <person name="Gomez Garrido J."/>
        </authorList>
    </citation>
    <scope>NUCLEOTIDE SEQUENCE</scope>
</reference>
<dbReference type="GO" id="GO:0033962">
    <property type="term" value="P:P-body assembly"/>
    <property type="evidence" value="ECO:0007669"/>
    <property type="project" value="TreeGrafter"/>
</dbReference>
<name>A0A8D8YXP6_9HEMI</name>
<evidence type="ECO:0000256" key="1">
    <source>
        <dbReference type="SAM" id="MobiDB-lite"/>
    </source>
</evidence>
<evidence type="ECO:0000313" key="4">
    <source>
        <dbReference type="EMBL" id="CAG6737135.1"/>
    </source>
</evidence>
<dbReference type="InterPro" id="IPR004443">
    <property type="entry name" value="YjeF_N_dom"/>
</dbReference>
<protein>
    <submittedName>
        <fullName evidence="4">Enhancer of mRNA-decapping protein 3</fullName>
    </submittedName>
</protein>
<evidence type="ECO:0000259" key="2">
    <source>
        <dbReference type="PROSITE" id="PS51385"/>
    </source>
</evidence>
<dbReference type="Pfam" id="PF03853">
    <property type="entry name" value="YjeF_N"/>
    <property type="match status" value="1"/>
</dbReference>
<dbReference type="SUPFAM" id="SSF64153">
    <property type="entry name" value="YjeF N-terminal domain-like"/>
    <property type="match status" value="1"/>
</dbReference>
<dbReference type="GO" id="GO:0003729">
    <property type="term" value="F:mRNA binding"/>
    <property type="evidence" value="ECO:0007669"/>
    <property type="project" value="TreeGrafter"/>
</dbReference>
<dbReference type="Gene3D" id="2.30.30.100">
    <property type="match status" value="1"/>
</dbReference>
<dbReference type="InterPro" id="IPR025762">
    <property type="entry name" value="DFDF"/>
</dbReference>
<feature type="region of interest" description="Disordered" evidence="1">
    <location>
        <begin position="62"/>
        <end position="100"/>
    </location>
</feature>
<dbReference type="SMART" id="SM01271">
    <property type="entry name" value="LSM14"/>
    <property type="match status" value="1"/>
</dbReference>
<dbReference type="GO" id="GO:0000932">
    <property type="term" value="C:P-body"/>
    <property type="evidence" value="ECO:0007669"/>
    <property type="project" value="TreeGrafter"/>
</dbReference>
<dbReference type="EMBL" id="HBUF01401982">
    <property type="protein sequence ID" value="CAG6737135.1"/>
    <property type="molecule type" value="Transcribed_RNA"/>
</dbReference>